<accession>D5QJL9</accession>
<protein>
    <submittedName>
        <fullName evidence="3">Phosphoribosylformimino-5-aminoimidazole carboxamide ribotide isomerase</fullName>
    </submittedName>
</protein>
<dbReference type="InterPro" id="IPR000182">
    <property type="entry name" value="GNAT_dom"/>
</dbReference>
<dbReference type="PANTHER" id="PTHR43072">
    <property type="entry name" value="N-ACETYLTRANSFERASE"/>
    <property type="match status" value="1"/>
</dbReference>
<comment type="caution">
    <text evidence="3">The sequence shown here is derived from an EMBL/GenBank/DDBJ whole genome shotgun (WGS) entry which is preliminary data.</text>
</comment>
<keyword evidence="3" id="KW-0413">Isomerase</keyword>
<evidence type="ECO:0000313" key="3">
    <source>
        <dbReference type="EMBL" id="EFG82751.1"/>
    </source>
</evidence>
<evidence type="ECO:0000259" key="2">
    <source>
        <dbReference type="PROSITE" id="PS51186"/>
    </source>
</evidence>
<gene>
    <name evidence="3" type="ORF">GXY_16768</name>
</gene>
<dbReference type="Gene3D" id="3.40.630.30">
    <property type="match status" value="1"/>
</dbReference>
<dbReference type="Proteomes" id="UP000006468">
    <property type="component" value="Chromosome"/>
</dbReference>
<dbReference type="SUPFAM" id="SSF55729">
    <property type="entry name" value="Acyl-CoA N-acyltransferases (Nat)"/>
    <property type="match status" value="1"/>
</dbReference>
<reference evidence="3 4" key="1">
    <citation type="journal article" date="2010" name="J. Bacteriol.">
        <title>Genome sequence of a cellulose-producing bacterium, Gluconacetobacter hansenii ATCC 23769.</title>
        <authorList>
            <person name="Iyer P.R."/>
            <person name="Geib S.M."/>
            <person name="Catchmark J."/>
            <person name="Kao T.H."/>
            <person name="Tien M."/>
        </authorList>
    </citation>
    <scope>NUCLEOTIDE SEQUENCE [LARGE SCALE GENOMIC DNA]</scope>
    <source>
        <strain evidence="3 4">ATCC 23769</strain>
    </source>
</reference>
<feature type="domain" description="N-acetyltransferase" evidence="2">
    <location>
        <begin position="12"/>
        <end position="177"/>
    </location>
</feature>
<evidence type="ECO:0000313" key="4">
    <source>
        <dbReference type="Proteomes" id="UP000006468"/>
    </source>
</evidence>
<dbReference type="GO" id="GO:0016853">
    <property type="term" value="F:isomerase activity"/>
    <property type="evidence" value="ECO:0007669"/>
    <property type="project" value="UniProtKB-KW"/>
</dbReference>
<sequence length="256" mass="28636">MTSSPAPRLSTERLQSLSEDDLHSLCEATHAAILDGGGFGWLSPPPHDVLERYFRGLLLVPERQLFVARHDGMIVGAAQLVRPPRNNEAQAMSATMMHFYIAPYARGLGLGQMLLTEVEQCARAMGYQILNLDVRATQEGAVALFRAHGFYHWGTHPSYARANGQTVSGLFFTKRLQDDERIVPAHPQDTSTPHPCRRTCRRDRTQPDTLSRNRPQGWCLRAPAPWGNGPCHSLFRRSRRTGARLGPCRIQMAACR</sequence>
<name>D5QJL9_NOVHA</name>
<organism evidence="3 4">
    <name type="scientific">Novacetimonas hansenii ATCC 23769</name>
    <dbReference type="NCBI Taxonomy" id="714995"/>
    <lineage>
        <taxon>Bacteria</taxon>
        <taxon>Pseudomonadati</taxon>
        <taxon>Pseudomonadota</taxon>
        <taxon>Alphaproteobacteria</taxon>
        <taxon>Acetobacterales</taxon>
        <taxon>Acetobacteraceae</taxon>
        <taxon>Novacetimonas</taxon>
    </lineage>
</organism>
<evidence type="ECO:0000256" key="1">
    <source>
        <dbReference type="SAM" id="MobiDB-lite"/>
    </source>
</evidence>
<dbReference type="GO" id="GO:0016747">
    <property type="term" value="F:acyltransferase activity, transferring groups other than amino-acyl groups"/>
    <property type="evidence" value="ECO:0007669"/>
    <property type="project" value="InterPro"/>
</dbReference>
<dbReference type="CDD" id="cd04301">
    <property type="entry name" value="NAT_SF"/>
    <property type="match status" value="1"/>
</dbReference>
<dbReference type="InterPro" id="IPR016181">
    <property type="entry name" value="Acyl_CoA_acyltransferase"/>
</dbReference>
<dbReference type="EMBL" id="ADTV01000071">
    <property type="protein sequence ID" value="EFG82751.1"/>
    <property type="molecule type" value="Genomic_DNA"/>
</dbReference>
<proteinExistence type="predicted"/>
<dbReference type="Pfam" id="PF00583">
    <property type="entry name" value="Acetyltransf_1"/>
    <property type="match status" value="1"/>
</dbReference>
<feature type="region of interest" description="Disordered" evidence="1">
    <location>
        <begin position="184"/>
        <end position="214"/>
    </location>
</feature>
<dbReference type="PROSITE" id="PS51186">
    <property type="entry name" value="GNAT"/>
    <property type="match status" value="1"/>
</dbReference>
<dbReference type="HOGENOM" id="CLU_094924_0_0_5"/>
<dbReference type="AlphaFoldDB" id="D5QJL9"/>